<evidence type="ECO:0000313" key="2">
    <source>
        <dbReference type="Proteomes" id="UP000595437"/>
    </source>
</evidence>
<dbReference type="EMBL" id="CP045891">
    <property type="protein sequence ID" value="QQP58213.1"/>
    <property type="molecule type" value="Genomic_DNA"/>
</dbReference>
<evidence type="ECO:0000313" key="1">
    <source>
        <dbReference type="EMBL" id="QQP58213.1"/>
    </source>
</evidence>
<proteinExistence type="predicted"/>
<accession>A0A7T8KLP0</accession>
<dbReference type="OrthoDB" id="6363082at2759"/>
<keyword evidence="2" id="KW-1185">Reference proteome</keyword>
<protein>
    <submittedName>
        <fullName evidence="1">Uncharacterized protein</fullName>
    </submittedName>
</protein>
<feature type="non-terminal residue" evidence="1">
    <location>
        <position position="66"/>
    </location>
</feature>
<organism evidence="1 2">
    <name type="scientific">Caligus rogercresseyi</name>
    <name type="common">Sea louse</name>
    <dbReference type="NCBI Taxonomy" id="217165"/>
    <lineage>
        <taxon>Eukaryota</taxon>
        <taxon>Metazoa</taxon>
        <taxon>Ecdysozoa</taxon>
        <taxon>Arthropoda</taxon>
        <taxon>Crustacea</taxon>
        <taxon>Multicrustacea</taxon>
        <taxon>Hexanauplia</taxon>
        <taxon>Copepoda</taxon>
        <taxon>Siphonostomatoida</taxon>
        <taxon>Caligidae</taxon>
        <taxon>Caligus</taxon>
    </lineage>
</organism>
<dbReference type="AlphaFoldDB" id="A0A7T8KLP0"/>
<feature type="non-terminal residue" evidence="1">
    <location>
        <position position="1"/>
    </location>
</feature>
<reference evidence="2" key="1">
    <citation type="submission" date="2021-01" db="EMBL/GenBank/DDBJ databases">
        <title>Caligus Genome Assembly.</title>
        <authorList>
            <person name="Gallardo-Escarate C."/>
        </authorList>
    </citation>
    <scope>NUCLEOTIDE SEQUENCE [LARGE SCALE GENOMIC DNA]</scope>
</reference>
<name>A0A7T8KLP0_CALRO</name>
<sequence length="66" mass="7208">ATNVFFADDGTVLLGGDKIWAEWKGMLKVLKAFELKSGLKINEGKTQVLSNNGELRLNLSPSMVVD</sequence>
<gene>
    <name evidence="1" type="ORF">FKW44_003457</name>
</gene>
<dbReference type="Proteomes" id="UP000595437">
    <property type="component" value="Chromosome 2"/>
</dbReference>